<dbReference type="AlphaFoldDB" id="A0A2Z6SPT9"/>
<dbReference type="Proteomes" id="UP000247702">
    <property type="component" value="Unassembled WGS sequence"/>
</dbReference>
<evidence type="ECO:0000256" key="1">
    <source>
        <dbReference type="SAM" id="MobiDB-lite"/>
    </source>
</evidence>
<evidence type="ECO:0000313" key="3">
    <source>
        <dbReference type="Proteomes" id="UP000247702"/>
    </source>
</evidence>
<organism evidence="2 3">
    <name type="scientific">Rhizophagus clarus</name>
    <dbReference type="NCBI Taxonomy" id="94130"/>
    <lineage>
        <taxon>Eukaryota</taxon>
        <taxon>Fungi</taxon>
        <taxon>Fungi incertae sedis</taxon>
        <taxon>Mucoromycota</taxon>
        <taxon>Glomeromycotina</taxon>
        <taxon>Glomeromycetes</taxon>
        <taxon>Glomerales</taxon>
        <taxon>Glomeraceae</taxon>
        <taxon>Rhizophagus</taxon>
    </lineage>
</organism>
<keyword evidence="3" id="KW-1185">Reference proteome</keyword>
<name>A0A2Z6SPT9_9GLOM</name>
<dbReference type="EMBL" id="BEXD01004338">
    <property type="protein sequence ID" value="GBC09917.1"/>
    <property type="molecule type" value="Genomic_DNA"/>
</dbReference>
<proteinExistence type="predicted"/>
<feature type="compositionally biased region" description="Polar residues" evidence="1">
    <location>
        <begin position="22"/>
        <end position="39"/>
    </location>
</feature>
<accession>A0A2Z6SPT9</accession>
<reference evidence="2 3" key="1">
    <citation type="submission" date="2017-11" db="EMBL/GenBank/DDBJ databases">
        <title>The genome of Rhizophagus clarus HR1 reveals common genetic basis of auxotrophy among arbuscular mycorrhizal fungi.</title>
        <authorList>
            <person name="Kobayashi Y."/>
        </authorList>
    </citation>
    <scope>NUCLEOTIDE SEQUENCE [LARGE SCALE GENOMIC DNA]</scope>
    <source>
        <strain evidence="2 3">HR1</strain>
    </source>
</reference>
<comment type="caution">
    <text evidence="2">The sequence shown here is derived from an EMBL/GenBank/DDBJ whole genome shotgun (WGS) entry which is preliminary data.</text>
</comment>
<protein>
    <submittedName>
        <fullName evidence="2">Uncharacterized protein</fullName>
    </submittedName>
</protein>
<evidence type="ECO:0000313" key="2">
    <source>
        <dbReference type="EMBL" id="GBC09917.1"/>
    </source>
</evidence>
<sequence length="89" mass="10115">MPEMRLHITESEMININIENANDDTTIPLQPSGSDNTTPKDIKKKKTVDKSVKKIYVDTTIPGDKQANIKNIFVYDVPSSWSHKKFLPN</sequence>
<feature type="region of interest" description="Disordered" evidence="1">
    <location>
        <begin position="22"/>
        <end position="44"/>
    </location>
</feature>
<gene>
    <name evidence="2" type="ORF">RclHR1_09200002</name>
</gene>